<dbReference type="AlphaFoldDB" id="A0A380ML30"/>
<name>A0A380ML30_9GAMM</name>
<accession>A0A380ML30</accession>
<dbReference type="RefSeq" id="WP_115217630.1">
    <property type="nucleotide sequence ID" value="NZ_UHIA01000003.1"/>
</dbReference>
<dbReference type="Proteomes" id="UP000254575">
    <property type="component" value="Unassembled WGS sequence"/>
</dbReference>
<keyword evidence="1" id="KW-0812">Transmembrane</keyword>
<evidence type="ECO:0000313" key="2">
    <source>
        <dbReference type="EMBL" id="SUO91953.1"/>
    </source>
</evidence>
<feature type="transmembrane region" description="Helical" evidence="1">
    <location>
        <begin position="12"/>
        <end position="35"/>
    </location>
</feature>
<evidence type="ECO:0000313" key="3">
    <source>
        <dbReference type="Proteomes" id="UP000254575"/>
    </source>
</evidence>
<reference evidence="2 3" key="1">
    <citation type="submission" date="2018-06" db="EMBL/GenBank/DDBJ databases">
        <authorList>
            <consortium name="Pathogen Informatics"/>
            <person name="Doyle S."/>
        </authorList>
    </citation>
    <scope>NUCLEOTIDE SEQUENCE [LARGE SCALE GENOMIC DNA]</scope>
    <source>
        <strain evidence="2 3">NCTC10717</strain>
    </source>
</reference>
<keyword evidence="3" id="KW-1185">Reference proteome</keyword>
<dbReference type="OrthoDB" id="8897889at2"/>
<dbReference type="EMBL" id="UHIA01000003">
    <property type="protein sequence ID" value="SUO91953.1"/>
    <property type="molecule type" value="Genomic_DNA"/>
</dbReference>
<dbReference type="NCBIfam" id="TIGR02532">
    <property type="entry name" value="IV_pilin_GFxxxE"/>
    <property type="match status" value="1"/>
</dbReference>
<organism evidence="2 3">
    <name type="scientific">Suttonella indologenes</name>
    <dbReference type="NCBI Taxonomy" id="13276"/>
    <lineage>
        <taxon>Bacteria</taxon>
        <taxon>Pseudomonadati</taxon>
        <taxon>Pseudomonadota</taxon>
        <taxon>Gammaproteobacteria</taxon>
        <taxon>Cardiobacteriales</taxon>
        <taxon>Cardiobacteriaceae</taxon>
        <taxon>Suttonella</taxon>
    </lineage>
</organism>
<keyword evidence="1" id="KW-0472">Membrane</keyword>
<keyword evidence="1" id="KW-1133">Transmembrane helix</keyword>
<gene>
    <name evidence="2" type="ORF">NCTC10717_00320</name>
</gene>
<dbReference type="InterPro" id="IPR012902">
    <property type="entry name" value="N_methyl_site"/>
</dbReference>
<dbReference type="PROSITE" id="PS00409">
    <property type="entry name" value="PROKAR_NTER_METHYL"/>
    <property type="match status" value="1"/>
</dbReference>
<proteinExistence type="predicted"/>
<protein>
    <submittedName>
        <fullName evidence="2">Tfp pilus assembly protein PilW</fullName>
    </submittedName>
</protein>
<sequence length="323" mass="35114">MKLKQKKQAGVSLLELMVSLTIGLILLLALSSVYLTANRSNKTRSMNEILDETARQVFERLTADINMAGYVDVFDNQITAQKLVAPSDEKVQIMYGRLSGKGTVKTPFQSIFGENGLEGTDRTLTLRYQAAASAARGDKSSLRTYTDATNVDAAVHAGTALNCIGNKVQADVLQNTPIVVNTYSFDDNNGTFSCLGEPLVSGISDLQFRYLVTEGVSDTSATMKDSYAGMYVTNTLKANEVVSSQRPLGWAGVTAVEVCLVVGAEPLSGNVQGNWMELQPTIPTCEFDADGNFGNEARRVNDQKLYRAYIKIINIPNAVYFTN</sequence>
<dbReference type="Pfam" id="PF07963">
    <property type="entry name" value="N_methyl"/>
    <property type="match status" value="1"/>
</dbReference>
<evidence type="ECO:0000256" key="1">
    <source>
        <dbReference type="SAM" id="Phobius"/>
    </source>
</evidence>